<evidence type="ECO:0000313" key="4">
    <source>
        <dbReference type="Proteomes" id="UP001634393"/>
    </source>
</evidence>
<proteinExistence type="predicted"/>
<reference evidence="3 4" key="1">
    <citation type="submission" date="2024-12" db="EMBL/GenBank/DDBJ databases">
        <title>The unique morphological basis and parallel evolutionary history of personate flowers in Penstemon.</title>
        <authorList>
            <person name="Depatie T.H."/>
            <person name="Wessinger C.A."/>
        </authorList>
    </citation>
    <scope>NUCLEOTIDE SEQUENCE [LARGE SCALE GENOMIC DNA]</scope>
    <source>
        <strain evidence="3">WTNN_2</strain>
        <tissue evidence="3">Leaf</tissue>
    </source>
</reference>
<dbReference type="InterPro" id="IPR036389">
    <property type="entry name" value="RNase_III_sf"/>
</dbReference>
<keyword evidence="4" id="KW-1185">Reference proteome</keyword>
<sequence length="176" mass="19168">MNYQGFIFLLLSFTLYQGLFAESFKMSTPFSIALDNLQNQINYTFKNVELLRRALTHASFSEENNKALSVLGESVIGTSVALRLLTNDVDTSSKDLNLRMAEASNVETSCAVDGTRLGLDKILRVSRKTNVTVPASEHYTFRAVFGAIAVDASSSDDAGRVYGVVHRGGAGRAMAM</sequence>
<feature type="chain" id="PRO_5044796411" description="RNase III domain-containing protein" evidence="1">
    <location>
        <begin position="22"/>
        <end position="176"/>
    </location>
</feature>
<name>A0ABD3TEY9_9LAMI</name>
<dbReference type="SMART" id="SM00535">
    <property type="entry name" value="RIBOc"/>
    <property type="match status" value="1"/>
</dbReference>
<protein>
    <recommendedName>
        <fullName evidence="2">RNase III domain-containing protein</fullName>
    </recommendedName>
</protein>
<dbReference type="Proteomes" id="UP001634393">
    <property type="component" value="Unassembled WGS sequence"/>
</dbReference>
<dbReference type="EMBL" id="JBJXBP010000004">
    <property type="protein sequence ID" value="KAL3835181.1"/>
    <property type="molecule type" value="Genomic_DNA"/>
</dbReference>
<dbReference type="InterPro" id="IPR000999">
    <property type="entry name" value="RNase_III_dom"/>
</dbReference>
<organism evidence="3 4">
    <name type="scientific">Penstemon smallii</name>
    <dbReference type="NCBI Taxonomy" id="265156"/>
    <lineage>
        <taxon>Eukaryota</taxon>
        <taxon>Viridiplantae</taxon>
        <taxon>Streptophyta</taxon>
        <taxon>Embryophyta</taxon>
        <taxon>Tracheophyta</taxon>
        <taxon>Spermatophyta</taxon>
        <taxon>Magnoliopsida</taxon>
        <taxon>eudicotyledons</taxon>
        <taxon>Gunneridae</taxon>
        <taxon>Pentapetalae</taxon>
        <taxon>asterids</taxon>
        <taxon>lamiids</taxon>
        <taxon>Lamiales</taxon>
        <taxon>Plantaginaceae</taxon>
        <taxon>Cheloneae</taxon>
        <taxon>Penstemon</taxon>
    </lineage>
</organism>
<feature type="signal peptide" evidence="1">
    <location>
        <begin position="1"/>
        <end position="21"/>
    </location>
</feature>
<dbReference type="AlphaFoldDB" id="A0ABD3TEY9"/>
<feature type="domain" description="RNase III" evidence="2">
    <location>
        <begin position="34"/>
        <end position="97"/>
    </location>
</feature>
<evidence type="ECO:0000256" key="1">
    <source>
        <dbReference type="SAM" id="SignalP"/>
    </source>
</evidence>
<evidence type="ECO:0000259" key="2">
    <source>
        <dbReference type="PROSITE" id="PS50142"/>
    </source>
</evidence>
<accession>A0ABD3TEY9</accession>
<comment type="caution">
    <text evidence="3">The sequence shown here is derived from an EMBL/GenBank/DDBJ whole genome shotgun (WGS) entry which is preliminary data.</text>
</comment>
<dbReference type="PROSITE" id="PS50142">
    <property type="entry name" value="RNASE_3_2"/>
    <property type="match status" value="1"/>
</dbReference>
<keyword evidence="1" id="KW-0732">Signal</keyword>
<dbReference type="Pfam" id="PF14622">
    <property type="entry name" value="Ribonucleas_3_3"/>
    <property type="match status" value="1"/>
</dbReference>
<dbReference type="SUPFAM" id="SSF69065">
    <property type="entry name" value="RNase III domain-like"/>
    <property type="match status" value="1"/>
</dbReference>
<dbReference type="Gene3D" id="1.10.1520.10">
    <property type="entry name" value="Ribonuclease III domain"/>
    <property type="match status" value="1"/>
</dbReference>
<gene>
    <name evidence="3" type="ORF">ACJIZ3_009917</name>
</gene>
<evidence type="ECO:0000313" key="3">
    <source>
        <dbReference type="EMBL" id="KAL3835181.1"/>
    </source>
</evidence>